<dbReference type="Proteomes" id="UP001432322">
    <property type="component" value="Unassembled WGS sequence"/>
</dbReference>
<evidence type="ECO:0000259" key="1">
    <source>
        <dbReference type="PROSITE" id="PS00028"/>
    </source>
</evidence>
<dbReference type="PROSITE" id="PS00028">
    <property type="entry name" value="ZINC_FINGER_C2H2_1"/>
    <property type="match status" value="1"/>
</dbReference>
<organism evidence="2 3">
    <name type="scientific">Pristionchus fissidentatus</name>
    <dbReference type="NCBI Taxonomy" id="1538716"/>
    <lineage>
        <taxon>Eukaryota</taxon>
        <taxon>Metazoa</taxon>
        <taxon>Ecdysozoa</taxon>
        <taxon>Nematoda</taxon>
        <taxon>Chromadorea</taxon>
        <taxon>Rhabditida</taxon>
        <taxon>Rhabditina</taxon>
        <taxon>Diplogasteromorpha</taxon>
        <taxon>Diplogasteroidea</taxon>
        <taxon>Neodiplogasteridae</taxon>
        <taxon>Pristionchus</taxon>
    </lineage>
</organism>
<protein>
    <recommendedName>
        <fullName evidence="1">C2H2-type domain-containing protein</fullName>
    </recommendedName>
</protein>
<dbReference type="InterPro" id="IPR013087">
    <property type="entry name" value="Znf_C2H2_type"/>
</dbReference>
<name>A0AAV5V862_9BILA</name>
<sequence length="182" mass="19566">MISMVHAAESALLVPSSVPKLAISSFSALAQIVCILCFDQFGDATEFLSHKATCAHARRQLGFPATVICMCGCALASPFDLLFHVVCHHSQQIGVVRSAKRAQKALFNEMKDAMREWRGRNTTPPPTIDDLPVGAHVKCANCGVSFDDKDTYNFHHGSTCSPLTVYRPLLGEGQCAVVCGAG</sequence>
<comment type="caution">
    <text evidence="2">The sequence shown here is derived from an EMBL/GenBank/DDBJ whole genome shotgun (WGS) entry which is preliminary data.</text>
</comment>
<evidence type="ECO:0000313" key="3">
    <source>
        <dbReference type="Proteomes" id="UP001432322"/>
    </source>
</evidence>
<feature type="domain" description="C2H2-type" evidence="1">
    <location>
        <begin position="34"/>
        <end position="56"/>
    </location>
</feature>
<evidence type="ECO:0000313" key="2">
    <source>
        <dbReference type="EMBL" id="GMT14957.1"/>
    </source>
</evidence>
<keyword evidence="3" id="KW-1185">Reference proteome</keyword>
<accession>A0AAV5V862</accession>
<reference evidence="2" key="1">
    <citation type="submission" date="2023-10" db="EMBL/GenBank/DDBJ databases">
        <title>Genome assembly of Pristionchus species.</title>
        <authorList>
            <person name="Yoshida K."/>
            <person name="Sommer R.J."/>
        </authorList>
    </citation>
    <scope>NUCLEOTIDE SEQUENCE</scope>
    <source>
        <strain evidence="2">RS5133</strain>
    </source>
</reference>
<dbReference type="AlphaFoldDB" id="A0AAV5V862"/>
<dbReference type="EMBL" id="BTSY01000002">
    <property type="protein sequence ID" value="GMT14957.1"/>
    <property type="molecule type" value="Genomic_DNA"/>
</dbReference>
<proteinExistence type="predicted"/>
<gene>
    <name evidence="2" type="ORF">PFISCL1PPCAC_6254</name>
</gene>